<proteinExistence type="predicted"/>
<name>A0ABU0AG93_9BACI</name>
<comment type="caution">
    <text evidence="1">The sequence shown here is derived from an EMBL/GenBank/DDBJ whole genome shotgun (WGS) entry which is preliminary data.</text>
</comment>
<dbReference type="EMBL" id="JAUSUB010000004">
    <property type="protein sequence ID" value="MDQ0269433.1"/>
    <property type="molecule type" value="Genomic_DNA"/>
</dbReference>
<protein>
    <submittedName>
        <fullName evidence="1">Uncharacterized protein</fullName>
    </submittedName>
</protein>
<dbReference type="Proteomes" id="UP001238088">
    <property type="component" value="Unassembled WGS sequence"/>
</dbReference>
<dbReference type="RefSeq" id="WP_307472988.1">
    <property type="nucleotide sequence ID" value="NZ_JAUSUB010000004.1"/>
</dbReference>
<keyword evidence="2" id="KW-1185">Reference proteome</keyword>
<evidence type="ECO:0000313" key="2">
    <source>
        <dbReference type="Proteomes" id="UP001238088"/>
    </source>
</evidence>
<accession>A0ABU0AG93</accession>
<sequence>MKRLFCIEANSIIDSVPELKTIIHHEMNPHLCIEQQYFFLQQQEAKELEKLLLEVGLFENATQCVLLQGGVKGENFYDYGVECDQGIILDMSALCTFIIVKGDAIDRQMAEIQLSEHLVFTYKTEASGTIYYTESHLQELMSGIAHAYHIEVEFLDLDKCNKKV</sequence>
<organism evidence="1 2">
    <name type="scientific">Cytobacillus purgationiresistens</name>
    <dbReference type="NCBI Taxonomy" id="863449"/>
    <lineage>
        <taxon>Bacteria</taxon>
        <taxon>Bacillati</taxon>
        <taxon>Bacillota</taxon>
        <taxon>Bacilli</taxon>
        <taxon>Bacillales</taxon>
        <taxon>Bacillaceae</taxon>
        <taxon>Cytobacillus</taxon>
    </lineage>
</organism>
<reference evidence="1 2" key="1">
    <citation type="submission" date="2023-07" db="EMBL/GenBank/DDBJ databases">
        <title>Genomic Encyclopedia of Type Strains, Phase IV (KMG-IV): sequencing the most valuable type-strain genomes for metagenomic binning, comparative biology and taxonomic classification.</title>
        <authorList>
            <person name="Goeker M."/>
        </authorList>
    </citation>
    <scope>NUCLEOTIDE SEQUENCE [LARGE SCALE GENOMIC DNA]</scope>
    <source>
        <strain evidence="1 2">DSM 23494</strain>
    </source>
</reference>
<gene>
    <name evidence="1" type="ORF">J2S17_001304</name>
</gene>
<evidence type="ECO:0000313" key="1">
    <source>
        <dbReference type="EMBL" id="MDQ0269433.1"/>
    </source>
</evidence>